<evidence type="ECO:0000313" key="1">
    <source>
        <dbReference type="EMBL" id="MEO9384068.1"/>
    </source>
</evidence>
<dbReference type="RefSeq" id="WP_347936798.1">
    <property type="nucleotide sequence ID" value="NZ_CP158160.1"/>
</dbReference>
<accession>A0ABV0ISG6</accession>
<protein>
    <submittedName>
        <fullName evidence="1">Uncharacterized protein</fullName>
    </submittedName>
</protein>
<proteinExistence type="predicted"/>
<name>A0ABV0ISG6_9NEIS</name>
<dbReference type="EMBL" id="JBDXMI010000001">
    <property type="protein sequence ID" value="MEO9384068.1"/>
    <property type="molecule type" value="Genomic_DNA"/>
</dbReference>
<sequence>MAEVQYLLGAPIPLNQMLPNRAGVPTALPSAIVAQAGLYLILNQNNRQENRYMGVTDNFRNRFGIRQGSCFELGFAPQVLNGVYAFLGTMRYRNNGAAGWQNPAGHADANLTISLDGQDYDLEHLFIKAAQHGWPHGTITNTRKTGALANAGGFPINVTISWNGIAPNQVLVPIAAGAQLA</sequence>
<keyword evidence="2" id="KW-1185">Reference proteome</keyword>
<comment type="caution">
    <text evidence="1">The sequence shown here is derived from an EMBL/GenBank/DDBJ whole genome shotgun (WGS) entry which is preliminary data.</text>
</comment>
<reference evidence="1 2" key="1">
    <citation type="submission" date="2024-05" db="EMBL/GenBank/DDBJ databases">
        <authorList>
            <person name="De Oliveira J.P."/>
            <person name="Noriler S.A."/>
            <person name="De Oliveira A.G."/>
            <person name="Sipoli D.S."/>
        </authorList>
    </citation>
    <scope>NUCLEOTIDE SEQUENCE [LARGE SCALE GENOMIC DNA]</scope>
    <source>
        <strain evidence="1 2">LABIM192</strain>
    </source>
</reference>
<dbReference type="Proteomes" id="UP001462502">
    <property type="component" value="Unassembled WGS sequence"/>
</dbReference>
<evidence type="ECO:0000313" key="2">
    <source>
        <dbReference type="Proteomes" id="UP001462502"/>
    </source>
</evidence>
<organism evidence="1 2">
    <name type="scientific">Chromobacterium phragmitis</name>
    <dbReference type="NCBI Taxonomy" id="2202141"/>
    <lineage>
        <taxon>Bacteria</taxon>
        <taxon>Pseudomonadati</taxon>
        <taxon>Pseudomonadota</taxon>
        <taxon>Betaproteobacteria</taxon>
        <taxon>Neisseriales</taxon>
        <taxon>Chromobacteriaceae</taxon>
        <taxon>Chromobacterium</taxon>
    </lineage>
</organism>
<gene>
    <name evidence="1" type="ORF">ABI908_08025</name>
</gene>